<reference evidence="4" key="1">
    <citation type="submission" date="2019-08" db="EMBL/GenBank/DDBJ databases">
        <title>The genome of the North American firefly Photinus pyralis.</title>
        <authorList>
            <consortium name="Photinus pyralis genome working group"/>
            <person name="Fallon T.R."/>
            <person name="Sander Lower S.E."/>
            <person name="Weng J.-K."/>
        </authorList>
    </citation>
    <scope>NUCLEOTIDE SEQUENCE</scope>
    <source>
        <strain evidence="4">TRF0915ILg1</strain>
        <tissue evidence="4">Whole body</tissue>
    </source>
</reference>
<dbReference type="Pfam" id="PF03103">
    <property type="entry name" value="DUF243"/>
    <property type="match status" value="1"/>
</dbReference>
<evidence type="ECO:0000313" key="5">
    <source>
        <dbReference type="Proteomes" id="UP000801492"/>
    </source>
</evidence>
<organism evidence="4 5">
    <name type="scientific">Ignelater luminosus</name>
    <name type="common">Cucubano</name>
    <name type="synonym">Pyrophorus luminosus</name>
    <dbReference type="NCBI Taxonomy" id="2038154"/>
    <lineage>
        <taxon>Eukaryota</taxon>
        <taxon>Metazoa</taxon>
        <taxon>Ecdysozoa</taxon>
        <taxon>Arthropoda</taxon>
        <taxon>Hexapoda</taxon>
        <taxon>Insecta</taxon>
        <taxon>Pterygota</taxon>
        <taxon>Neoptera</taxon>
        <taxon>Endopterygota</taxon>
        <taxon>Coleoptera</taxon>
        <taxon>Polyphaga</taxon>
        <taxon>Elateriformia</taxon>
        <taxon>Elateroidea</taxon>
        <taxon>Elateridae</taxon>
        <taxon>Agrypninae</taxon>
        <taxon>Pyrophorini</taxon>
        <taxon>Ignelater</taxon>
    </lineage>
</organism>
<dbReference type="PANTHER" id="PTHR31927:SF2">
    <property type="entry name" value="FI07246P-RELATED"/>
    <property type="match status" value="1"/>
</dbReference>
<dbReference type="EMBL" id="VTPC01005016">
    <property type="protein sequence ID" value="KAF2896497.1"/>
    <property type="molecule type" value="Genomic_DNA"/>
</dbReference>
<proteinExistence type="predicted"/>
<dbReference type="PANTHER" id="PTHR31927">
    <property type="entry name" value="FI07246P-RELATED-RELATED"/>
    <property type="match status" value="1"/>
</dbReference>
<feature type="domain" description="DUF243" evidence="3">
    <location>
        <begin position="209"/>
        <end position="304"/>
    </location>
</feature>
<feature type="compositionally biased region" description="Polar residues" evidence="1">
    <location>
        <begin position="41"/>
        <end position="105"/>
    </location>
</feature>
<feature type="signal peptide" evidence="2">
    <location>
        <begin position="1"/>
        <end position="16"/>
    </location>
</feature>
<accession>A0A8K0D5C4</accession>
<dbReference type="Proteomes" id="UP000801492">
    <property type="component" value="Unassembled WGS sequence"/>
</dbReference>
<feature type="region of interest" description="Disordered" evidence="1">
    <location>
        <begin position="34"/>
        <end position="198"/>
    </location>
</feature>
<evidence type="ECO:0000259" key="3">
    <source>
        <dbReference type="SMART" id="SM00690"/>
    </source>
</evidence>
<protein>
    <recommendedName>
        <fullName evidence="3">DUF243 domain-containing protein</fullName>
    </recommendedName>
</protein>
<feature type="chain" id="PRO_5035446953" description="DUF243 domain-containing protein" evidence="2">
    <location>
        <begin position="17"/>
        <end position="388"/>
    </location>
</feature>
<feature type="compositionally biased region" description="Low complexity" evidence="1">
    <location>
        <begin position="366"/>
        <end position="380"/>
    </location>
</feature>
<keyword evidence="2" id="KW-0732">Signal</keyword>
<sequence length="388" mass="41711">MKQLMFILPFVIGVISYPDVSELSGYNYNQPSTRYLPADNSGKQTQPTGSYIPPSSGSNGYNYNKPGSTNQPSTNYLPARTSENLAHQPSGSYIPPTTASNNGYNYNPPARQPSTSYIPAGNSVQPTRSYIPPSTGSNGYNHNAQVAPSTNYLPARNSHNIQPSGSYIPPTGNQPSGSYIPPSSANHQPSGSYLPSDQHSANLVENQDQKHVYYFAAPDEEEQARFRINIAPSTQKNTRIIFVKTPSYGNIVPEVISPPSQAEDKTLVYVLVKKPQQDNSITIPASTGVKPAKPEVYFIKYKNQHEAESAVSESLNGRSAGSTLPDLGNEQEFIKSLKDSLQKSGNLEDFSGSSSSQLGSGGYEDSSNLLNGGSLNNNYGPPGGSGPY</sequence>
<dbReference type="SMART" id="SM00690">
    <property type="entry name" value="DM5"/>
    <property type="match status" value="1"/>
</dbReference>
<dbReference type="GO" id="GO:0040003">
    <property type="term" value="P:chitin-based cuticle development"/>
    <property type="evidence" value="ECO:0007669"/>
    <property type="project" value="TreeGrafter"/>
</dbReference>
<evidence type="ECO:0000313" key="4">
    <source>
        <dbReference type="EMBL" id="KAF2896497.1"/>
    </source>
</evidence>
<name>A0A8K0D5C4_IGNLU</name>
<evidence type="ECO:0000256" key="2">
    <source>
        <dbReference type="SAM" id="SignalP"/>
    </source>
</evidence>
<keyword evidence="5" id="KW-1185">Reference proteome</keyword>
<dbReference type="GO" id="GO:0062129">
    <property type="term" value="C:chitin-based extracellular matrix"/>
    <property type="evidence" value="ECO:0007669"/>
    <property type="project" value="TreeGrafter"/>
</dbReference>
<dbReference type="OrthoDB" id="6762134at2759"/>
<feature type="region of interest" description="Disordered" evidence="1">
    <location>
        <begin position="344"/>
        <end position="388"/>
    </location>
</feature>
<dbReference type="InterPro" id="IPR004145">
    <property type="entry name" value="DUF243"/>
</dbReference>
<comment type="caution">
    <text evidence="4">The sequence shown here is derived from an EMBL/GenBank/DDBJ whole genome shotgun (WGS) entry which is preliminary data.</text>
</comment>
<dbReference type="AlphaFoldDB" id="A0A8K0D5C4"/>
<dbReference type="GO" id="GO:0008010">
    <property type="term" value="F:structural constituent of chitin-based larval cuticle"/>
    <property type="evidence" value="ECO:0007669"/>
    <property type="project" value="TreeGrafter"/>
</dbReference>
<gene>
    <name evidence="4" type="ORF">ILUMI_09677</name>
</gene>
<feature type="compositionally biased region" description="Polar residues" evidence="1">
    <location>
        <begin position="112"/>
        <end position="198"/>
    </location>
</feature>
<evidence type="ECO:0000256" key="1">
    <source>
        <dbReference type="SAM" id="MobiDB-lite"/>
    </source>
</evidence>